<dbReference type="Proteomes" id="UP000320239">
    <property type="component" value="Unassembled WGS sequence"/>
</dbReference>
<name>A0A561VCI6_ACTTI</name>
<proteinExistence type="predicted"/>
<reference evidence="2 3" key="1">
    <citation type="submission" date="2019-06" db="EMBL/GenBank/DDBJ databases">
        <title>Sequencing the genomes of 1000 actinobacteria strains.</title>
        <authorList>
            <person name="Klenk H.-P."/>
        </authorList>
    </citation>
    <scope>NUCLEOTIDE SEQUENCE [LARGE SCALE GENOMIC DNA]</scope>
    <source>
        <strain evidence="2 3">DSM 43866</strain>
    </source>
</reference>
<dbReference type="AlphaFoldDB" id="A0A561VCI6"/>
<evidence type="ECO:0000256" key="1">
    <source>
        <dbReference type="SAM" id="MobiDB-lite"/>
    </source>
</evidence>
<feature type="region of interest" description="Disordered" evidence="1">
    <location>
        <begin position="1"/>
        <end position="30"/>
    </location>
</feature>
<gene>
    <name evidence="2" type="ORF">FHX34_10847</name>
</gene>
<accession>A0A561VCI6</accession>
<evidence type="ECO:0000313" key="3">
    <source>
        <dbReference type="Proteomes" id="UP000320239"/>
    </source>
</evidence>
<evidence type="ECO:0000313" key="2">
    <source>
        <dbReference type="EMBL" id="TWG09332.1"/>
    </source>
</evidence>
<dbReference type="EMBL" id="VIWY01000008">
    <property type="protein sequence ID" value="TWG09332.1"/>
    <property type="molecule type" value="Genomic_DNA"/>
</dbReference>
<organism evidence="2 3">
    <name type="scientific">Actinoplanes teichomyceticus</name>
    <dbReference type="NCBI Taxonomy" id="1867"/>
    <lineage>
        <taxon>Bacteria</taxon>
        <taxon>Bacillati</taxon>
        <taxon>Actinomycetota</taxon>
        <taxon>Actinomycetes</taxon>
        <taxon>Micromonosporales</taxon>
        <taxon>Micromonosporaceae</taxon>
        <taxon>Actinoplanes</taxon>
    </lineage>
</organism>
<feature type="compositionally biased region" description="Basic and acidic residues" evidence="1">
    <location>
        <begin position="1"/>
        <end position="11"/>
    </location>
</feature>
<protein>
    <submittedName>
        <fullName evidence="2">Uncharacterized protein</fullName>
    </submittedName>
</protein>
<comment type="caution">
    <text evidence="2">The sequence shown here is derived from an EMBL/GenBank/DDBJ whole genome shotgun (WGS) entry which is preliminary data.</text>
</comment>
<sequence length="217" mass="22849">MKAAEASDRKSAVTLLPGYDDRGPDESDGPGLAVDGSALLDLPGFWAAHLDLVGLDLDEELAELFGDRLADIRATYDRLTDLRTWPVFPVDLGDRGRLAVVYRNFDGDLGVDYLSSPGAGRDYQVIASSDGGGSLSWAEIVAAADHQPDPLSRARALLLLTPMLYDTPPDPAAAIDRLADALRTAGVAGDVTAIAGRIVHRDDEGGQQPAGSAGVDR</sequence>
<keyword evidence="3" id="KW-1185">Reference proteome</keyword>